<dbReference type="STRING" id="652787.SAMN05216490_1376"/>
<keyword evidence="4" id="KW-1185">Reference proteome</keyword>
<name>A0A1H1T6W8_MUCMA</name>
<dbReference type="CDD" id="cd07814">
    <property type="entry name" value="SRPBCC_CalC_Aha1-like"/>
    <property type="match status" value="1"/>
</dbReference>
<evidence type="ECO:0000313" key="4">
    <source>
        <dbReference type="Proteomes" id="UP000199679"/>
    </source>
</evidence>
<dbReference type="InterPro" id="IPR013538">
    <property type="entry name" value="ASHA1/2-like_C"/>
</dbReference>
<accession>A0A1H1T6W8</accession>
<dbReference type="AlphaFoldDB" id="A0A1H1T6W8"/>
<gene>
    <name evidence="3" type="ORF">SAMN05216490_1376</name>
</gene>
<organism evidence="3 4">
    <name type="scientific">Mucilaginibacter mallensis</name>
    <dbReference type="NCBI Taxonomy" id="652787"/>
    <lineage>
        <taxon>Bacteria</taxon>
        <taxon>Pseudomonadati</taxon>
        <taxon>Bacteroidota</taxon>
        <taxon>Sphingobacteriia</taxon>
        <taxon>Sphingobacteriales</taxon>
        <taxon>Sphingobacteriaceae</taxon>
        <taxon>Mucilaginibacter</taxon>
    </lineage>
</organism>
<dbReference type="SUPFAM" id="SSF55961">
    <property type="entry name" value="Bet v1-like"/>
    <property type="match status" value="1"/>
</dbReference>
<sequence length="162" mass="18631">MNNTVISKDLANKKLNVTRTFKAPLEKVWKAWTERDLLDKWWAPKPWKAVTKTMDFREGGLWHYYMLGQNGEQFWSRVDIKTVDAQNSFSATCVFCDEHGNPTDGTPPMHWFNRFKADGENTIVDVTLSFNTEEGMQKIIEMGFEGGFSMGLDNLEELLAAK</sequence>
<comment type="similarity">
    <text evidence="1">Belongs to the AHA1 family.</text>
</comment>
<dbReference type="EMBL" id="LT629740">
    <property type="protein sequence ID" value="SDS55921.1"/>
    <property type="molecule type" value="Genomic_DNA"/>
</dbReference>
<dbReference type="Proteomes" id="UP000199679">
    <property type="component" value="Chromosome I"/>
</dbReference>
<dbReference type="Pfam" id="PF08327">
    <property type="entry name" value="AHSA1"/>
    <property type="match status" value="1"/>
</dbReference>
<protein>
    <submittedName>
        <fullName evidence="3">Uncharacterized conserved protein YndB, AHSA1/START domain</fullName>
    </submittedName>
</protein>
<evidence type="ECO:0000313" key="3">
    <source>
        <dbReference type="EMBL" id="SDS55921.1"/>
    </source>
</evidence>
<dbReference type="Gene3D" id="3.30.530.20">
    <property type="match status" value="1"/>
</dbReference>
<proteinExistence type="inferred from homology"/>
<reference evidence="3 4" key="1">
    <citation type="submission" date="2016-10" db="EMBL/GenBank/DDBJ databases">
        <authorList>
            <person name="de Groot N.N."/>
        </authorList>
    </citation>
    <scope>NUCLEOTIDE SEQUENCE [LARGE SCALE GENOMIC DNA]</scope>
    <source>
        <strain evidence="3 4">MP1X4</strain>
    </source>
</reference>
<evidence type="ECO:0000259" key="2">
    <source>
        <dbReference type="Pfam" id="PF08327"/>
    </source>
</evidence>
<dbReference type="InterPro" id="IPR023393">
    <property type="entry name" value="START-like_dom_sf"/>
</dbReference>
<feature type="domain" description="Activator of Hsp90 ATPase homologue 1/2-like C-terminal" evidence="2">
    <location>
        <begin position="22"/>
        <end position="159"/>
    </location>
</feature>
<dbReference type="RefSeq" id="WP_091370606.1">
    <property type="nucleotide sequence ID" value="NZ_LT629740.1"/>
</dbReference>
<evidence type="ECO:0000256" key="1">
    <source>
        <dbReference type="ARBA" id="ARBA00006817"/>
    </source>
</evidence>
<dbReference type="OrthoDB" id="9795306at2"/>